<dbReference type="GO" id="GO:0043531">
    <property type="term" value="F:ADP binding"/>
    <property type="evidence" value="ECO:0007669"/>
    <property type="project" value="InterPro"/>
</dbReference>
<name>A0AAN7FHK1_QUERU</name>
<dbReference type="SUPFAM" id="SSF52540">
    <property type="entry name" value="P-loop containing nucleoside triphosphate hydrolases"/>
    <property type="match status" value="1"/>
</dbReference>
<evidence type="ECO:0000259" key="4">
    <source>
        <dbReference type="Pfam" id="PF23559"/>
    </source>
</evidence>
<evidence type="ECO:0000313" key="6">
    <source>
        <dbReference type="EMBL" id="KAK4591336.1"/>
    </source>
</evidence>
<reference evidence="6 7" key="1">
    <citation type="journal article" date="2023" name="G3 (Bethesda)">
        <title>A haplotype-resolved chromosome-scale genome for Quercus rubra L. provides insights into the genetics of adaptive traits for red oak species.</title>
        <authorList>
            <person name="Kapoor B."/>
            <person name="Jenkins J."/>
            <person name="Schmutz J."/>
            <person name="Zhebentyayeva T."/>
            <person name="Kuelheim C."/>
            <person name="Coggeshall M."/>
            <person name="Heim C."/>
            <person name="Lasky J.R."/>
            <person name="Leites L."/>
            <person name="Islam-Faridi N."/>
            <person name="Romero-Severson J."/>
            <person name="DeLeo V.L."/>
            <person name="Lucas S.M."/>
            <person name="Lazic D."/>
            <person name="Gailing O."/>
            <person name="Carlson J."/>
            <person name="Staton M."/>
        </authorList>
    </citation>
    <scope>NUCLEOTIDE SEQUENCE [LARGE SCALE GENOMIC DNA]</scope>
    <source>
        <strain evidence="6">Pseudo-F2</strain>
    </source>
</reference>
<keyword evidence="7" id="KW-1185">Reference proteome</keyword>
<dbReference type="GO" id="GO:0098542">
    <property type="term" value="P:defense response to other organism"/>
    <property type="evidence" value="ECO:0007669"/>
    <property type="project" value="TreeGrafter"/>
</dbReference>
<dbReference type="AlphaFoldDB" id="A0AAN7FHK1"/>
<gene>
    <name evidence="6" type="ORF">RGQ29_021511</name>
</gene>
<dbReference type="PANTHER" id="PTHR23155:SF955">
    <property type="entry name" value="AAA+ ATPASE DOMAIN-CONTAINING PROTEIN"/>
    <property type="match status" value="1"/>
</dbReference>
<feature type="domain" description="Disease resistance protein winged helix" evidence="4">
    <location>
        <begin position="294"/>
        <end position="365"/>
    </location>
</feature>
<accession>A0AAN7FHK1</accession>
<dbReference type="PRINTS" id="PR00364">
    <property type="entry name" value="DISEASERSIST"/>
</dbReference>
<dbReference type="PANTHER" id="PTHR23155">
    <property type="entry name" value="DISEASE RESISTANCE PROTEIN RP"/>
    <property type="match status" value="1"/>
</dbReference>
<dbReference type="InterPro" id="IPR027417">
    <property type="entry name" value="P-loop_NTPase"/>
</dbReference>
<dbReference type="InterPro" id="IPR044974">
    <property type="entry name" value="Disease_R_plants"/>
</dbReference>
<dbReference type="Proteomes" id="UP001324115">
    <property type="component" value="Unassembled WGS sequence"/>
</dbReference>
<protein>
    <recommendedName>
        <fullName evidence="8">NB-ARC domain-containing protein</fullName>
    </recommendedName>
</protein>
<feature type="domain" description="Disease resistance R13L4/SHOC-2-like LRR" evidence="5">
    <location>
        <begin position="427"/>
        <end position="730"/>
    </location>
</feature>
<feature type="domain" description="NB-ARC" evidence="3">
    <location>
        <begin position="72"/>
        <end position="128"/>
    </location>
</feature>
<dbReference type="Pfam" id="PF00931">
    <property type="entry name" value="NB-ARC"/>
    <property type="match status" value="1"/>
</dbReference>
<dbReference type="SUPFAM" id="SSF52058">
    <property type="entry name" value="L domain-like"/>
    <property type="match status" value="1"/>
</dbReference>
<sequence>MKILADKTEKCLKEYKENLAKESWSDTFWKSGQTDFYKKIEQIKNDLDLLERTMEAYSIEIKEETGVVGLDEDIQAVVSELISENKHVVCIVGMKGTGKTTLAKKIFDHSAIVGHFTARDWVTPTDQKAKQVWINKCCVSYSTFIVIFGFVCYKVCDILNKDISGDDGSKILLTTDDQCVARTVGQPGKLHYLRLRTKEESWRLFINPDAEEIVGRCVGLPLQIFHFGYLMSGKNANDPTLLEWLQHIYPDLKQWLAYLKIGSSNFLEDWLLSQGIYFEDWLENMRKIYAFFNLFPRDYEIPTRRLVALSVAEELVEEGRDKNKSPKPVAMDYLSILIGLNLIRAVEMNINGKVTKCRLPNALRDHKFFQSIISDENLAVSQKNKIKDEHLADHCDGSSNSFNDIHCHGYKPGEDIKNFIQKGIANGCFRSLKVLDLEHVFRPQLPSIGQLVQLMYLGLRWTYLEEIPSSVGNLLNLQTLDVKHTYVRTLPKSIWNHRSKFVPRLRSSSLKNLQTLWGLFLDDFSAIKNGLNKLTKLGLAFCLESPSQQNALVKWVKGLKYLKSLRLRSVGENGEALDLYLENISELNNLSSLYLFGKQEDQSIKSLFPNIDYFCLSDFTLSALGFMEDPMPTLGSLPKLKSLCFHVGSFKGKEMVCLGKGFPELLVLKLWKLESLEELQVEERAMQKLRELDIRCCNKLKVPTRLKHLKSLQELKLRKFHHNNREKEMANLGRHCPPSQDHKRQLN</sequence>
<dbReference type="InterPro" id="IPR058922">
    <property type="entry name" value="WHD_DRP"/>
</dbReference>
<keyword evidence="1" id="KW-0677">Repeat</keyword>
<comment type="caution">
    <text evidence="6">The sequence shown here is derived from an EMBL/GenBank/DDBJ whole genome shotgun (WGS) entry which is preliminary data.</text>
</comment>
<dbReference type="Pfam" id="PF23559">
    <property type="entry name" value="WHD_DRP"/>
    <property type="match status" value="1"/>
</dbReference>
<dbReference type="Pfam" id="PF23598">
    <property type="entry name" value="LRR_14"/>
    <property type="match status" value="1"/>
</dbReference>
<proteinExistence type="predicted"/>
<evidence type="ECO:0000256" key="2">
    <source>
        <dbReference type="ARBA" id="ARBA00022821"/>
    </source>
</evidence>
<dbReference type="Gene3D" id="3.80.10.10">
    <property type="entry name" value="Ribonuclease Inhibitor"/>
    <property type="match status" value="1"/>
</dbReference>
<evidence type="ECO:0000313" key="7">
    <source>
        <dbReference type="Proteomes" id="UP001324115"/>
    </source>
</evidence>
<dbReference type="Gene3D" id="3.40.50.300">
    <property type="entry name" value="P-loop containing nucleotide triphosphate hydrolases"/>
    <property type="match status" value="1"/>
</dbReference>
<dbReference type="InterPro" id="IPR055414">
    <property type="entry name" value="LRR_R13L4/SHOC2-like"/>
</dbReference>
<evidence type="ECO:0000259" key="3">
    <source>
        <dbReference type="Pfam" id="PF00931"/>
    </source>
</evidence>
<evidence type="ECO:0008006" key="8">
    <source>
        <dbReference type="Google" id="ProtNLM"/>
    </source>
</evidence>
<dbReference type="EMBL" id="JAXUIC010000005">
    <property type="protein sequence ID" value="KAK4591336.1"/>
    <property type="molecule type" value="Genomic_DNA"/>
</dbReference>
<dbReference type="InterPro" id="IPR032675">
    <property type="entry name" value="LRR_dom_sf"/>
</dbReference>
<organism evidence="6 7">
    <name type="scientific">Quercus rubra</name>
    <name type="common">Northern red oak</name>
    <name type="synonym">Quercus borealis</name>
    <dbReference type="NCBI Taxonomy" id="3512"/>
    <lineage>
        <taxon>Eukaryota</taxon>
        <taxon>Viridiplantae</taxon>
        <taxon>Streptophyta</taxon>
        <taxon>Embryophyta</taxon>
        <taxon>Tracheophyta</taxon>
        <taxon>Spermatophyta</taxon>
        <taxon>Magnoliopsida</taxon>
        <taxon>eudicotyledons</taxon>
        <taxon>Gunneridae</taxon>
        <taxon>Pentapetalae</taxon>
        <taxon>rosids</taxon>
        <taxon>fabids</taxon>
        <taxon>Fagales</taxon>
        <taxon>Fagaceae</taxon>
        <taxon>Quercus</taxon>
    </lineage>
</organism>
<evidence type="ECO:0000259" key="5">
    <source>
        <dbReference type="Pfam" id="PF23598"/>
    </source>
</evidence>
<dbReference type="InterPro" id="IPR002182">
    <property type="entry name" value="NB-ARC"/>
</dbReference>
<evidence type="ECO:0000256" key="1">
    <source>
        <dbReference type="ARBA" id="ARBA00022737"/>
    </source>
</evidence>
<keyword evidence="2" id="KW-0611">Plant defense</keyword>